<accession>A0A481XSJ5</accession>
<name>A0A481XSJ5_9CILI</name>
<reference evidence="1" key="1">
    <citation type="submission" date="2018-07" db="EMBL/GenBank/DDBJ databases">
        <title>Helicases in Philaterides dicentrarchi.</title>
        <authorList>
            <person name="Lamas J."/>
            <person name="Folgueira I."/>
            <person name="Defelipe A."/>
            <person name="Sueiro R."/>
            <person name="Leiro J."/>
        </authorList>
    </citation>
    <scope>NUCLEOTIDE SEQUENCE</scope>
</reference>
<dbReference type="GO" id="GO:0004386">
    <property type="term" value="F:helicase activity"/>
    <property type="evidence" value="ECO:0007669"/>
    <property type="project" value="UniProtKB-KW"/>
</dbReference>
<sequence length="543" mass="64205">MAEHLLLKFKKKEKVKTSSGQELTQQDKQINSQISIYNLSTIPKGQNPNIMPSKHYILVGTPSQFLKFAQTMQIDKKYYVNFAVDDLDYMLSFGYEQDLDNFQFHFQHQIATSQLLITISSEFTKELQNILEKITLRGRQIDLNLAQELEEAAQDEQLKKTQQAFEREYRLVSQFYHLGDETSKYIILYILYKLHFLVGKTLIVCPDNDQVYKVFLFLQRINVKGFQVLNEEDPKDLRYYVLSMFNTGVVQNLITTEKVFDDLKSKTFYHKKRKVLSFKNLNNIINMDLSHVEKIYNNMYTHFKGSEGTIINLLSTDEQEIDVLTKLIEEQKQTQSQINIKEFPLKKNEIDAFKYRISDVIGAISRKQISNMRMLDFKRKMLKSSDLVQYFQQNESEKLMLVEHIQTLSQQIHRYGIKCEEDIPDYLVPDMVKEQRKKMGDVTNQKYQKLQVTTTNENFQQSLKRRMEGQGKSLDDIKKKRVIEKMDNDNFVYVNNKKENIEGDQVDPSQLKIISGRKLWKQRHGFKTKKRNRRLERKGIYNA</sequence>
<keyword evidence="1" id="KW-0547">Nucleotide-binding</keyword>
<dbReference type="EMBL" id="MH615829">
    <property type="protein sequence ID" value="QBK46519.1"/>
    <property type="molecule type" value="mRNA"/>
</dbReference>
<keyword evidence="1" id="KW-0347">Helicase</keyword>
<dbReference type="AlphaFoldDB" id="A0A481XSJ5"/>
<protein>
    <submittedName>
        <fullName evidence="1">DExD/H box RNA helicase 45</fullName>
    </submittedName>
</protein>
<evidence type="ECO:0000313" key="1">
    <source>
        <dbReference type="EMBL" id="QBK46519.1"/>
    </source>
</evidence>
<dbReference type="InterPro" id="IPR027417">
    <property type="entry name" value="P-loop_NTPase"/>
</dbReference>
<dbReference type="Gene3D" id="3.40.50.300">
    <property type="entry name" value="P-loop containing nucleotide triphosphate hydrolases"/>
    <property type="match status" value="2"/>
</dbReference>
<proteinExistence type="evidence at transcript level"/>
<keyword evidence="1" id="KW-0378">Hydrolase</keyword>
<keyword evidence="1" id="KW-0067">ATP-binding</keyword>
<organism evidence="1">
    <name type="scientific">Philasterides dicentrarchi</name>
    <dbReference type="NCBI Taxonomy" id="282688"/>
    <lineage>
        <taxon>Eukaryota</taxon>
        <taxon>Sar</taxon>
        <taxon>Alveolata</taxon>
        <taxon>Ciliophora</taxon>
        <taxon>Intramacronucleata</taxon>
        <taxon>Oligohymenophorea</taxon>
        <taxon>Scuticociliatia</taxon>
        <taxon>Philasterida</taxon>
        <taxon>Philasteridae</taxon>
        <taxon>Philasterides</taxon>
    </lineage>
</organism>